<comment type="caution">
    <text evidence="2">The sequence shown here is derived from an EMBL/GenBank/DDBJ whole genome shotgun (WGS) entry which is preliminary data.</text>
</comment>
<proteinExistence type="predicted"/>
<reference evidence="2 3" key="1">
    <citation type="submission" date="2017-02" db="EMBL/GenBank/DDBJ databases">
        <title>Bacillus pseudomycoides isolate FSL K6-0042.</title>
        <authorList>
            <person name="Kovac J."/>
        </authorList>
    </citation>
    <scope>NUCLEOTIDE SEQUENCE [LARGE SCALE GENOMIC DNA]</scope>
    <source>
        <strain evidence="2 3">FSL K6-0042</strain>
    </source>
</reference>
<evidence type="ECO:0000313" key="3">
    <source>
        <dbReference type="Proteomes" id="UP000195321"/>
    </source>
</evidence>
<protein>
    <submittedName>
        <fullName evidence="2">Uncharacterized protein</fullName>
    </submittedName>
</protein>
<dbReference type="EMBL" id="MWPX01000004">
    <property type="protein sequence ID" value="OUM49771.1"/>
    <property type="molecule type" value="Genomic_DNA"/>
</dbReference>
<name>A0A1Y3MLM0_9BACI</name>
<sequence length="180" mass="21292">MKIENSPFEMDYTFDENLREKPVSLTQMKQGITFLKINLPDSDLSYAKQCGLIGVYERIVGDLAESKYYLQQAIEQYETLQHIQGIFINKLRLAHVYHWEKDFEKANEIFTELFHMLQQNDLAHYEDFLYQHYGKSKLDEGDLKAAFSYFQKALQIRLEKGNEELIRSTKLCIQHCSSYL</sequence>
<feature type="repeat" description="TPR" evidence="1">
    <location>
        <begin position="127"/>
        <end position="160"/>
    </location>
</feature>
<evidence type="ECO:0000313" key="2">
    <source>
        <dbReference type="EMBL" id="OUM49771.1"/>
    </source>
</evidence>
<dbReference type="PROSITE" id="PS50005">
    <property type="entry name" value="TPR"/>
    <property type="match status" value="1"/>
</dbReference>
<gene>
    <name evidence="2" type="ORF">BW425_06215</name>
</gene>
<dbReference type="Gene3D" id="1.25.40.10">
    <property type="entry name" value="Tetratricopeptide repeat domain"/>
    <property type="match status" value="1"/>
</dbReference>
<evidence type="ECO:0000256" key="1">
    <source>
        <dbReference type="PROSITE-ProRule" id="PRU00339"/>
    </source>
</evidence>
<keyword evidence="1" id="KW-0802">TPR repeat</keyword>
<dbReference type="SUPFAM" id="SSF48452">
    <property type="entry name" value="TPR-like"/>
    <property type="match status" value="1"/>
</dbReference>
<accession>A0A1Y3MLM0</accession>
<dbReference type="Proteomes" id="UP000195321">
    <property type="component" value="Unassembled WGS sequence"/>
</dbReference>
<dbReference type="InterPro" id="IPR019734">
    <property type="entry name" value="TPR_rpt"/>
</dbReference>
<dbReference type="AlphaFoldDB" id="A0A1Y3MLM0"/>
<dbReference type="InterPro" id="IPR011990">
    <property type="entry name" value="TPR-like_helical_dom_sf"/>
</dbReference>
<organism evidence="2 3">
    <name type="scientific">Bacillus pseudomycoides</name>
    <dbReference type="NCBI Taxonomy" id="64104"/>
    <lineage>
        <taxon>Bacteria</taxon>
        <taxon>Bacillati</taxon>
        <taxon>Bacillota</taxon>
        <taxon>Bacilli</taxon>
        <taxon>Bacillales</taxon>
        <taxon>Bacillaceae</taxon>
        <taxon>Bacillus</taxon>
        <taxon>Bacillus cereus group</taxon>
    </lineage>
</organism>
<dbReference type="RefSeq" id="WP_016132133.1">
    <property type="nucleotide sequence ID" value="NZ_CP189809.1"/>
</dbReference>